<comment type="caution">
    <text evidence="2">The sequence shown here is derived from an EMBL/GenBank/DDBJ whole genome shotgun (WGS) entry which is preliminary data.</text>
</comment>
<dbReference type="CDD" id="cd07731">
    <property type="entry name" value="ComA-like_MBL-fold"/>
    <property type="match status" value="1"/>
</dbReference>
<organism evidence="2 3">
    <name type="scientific">Candidatus Gemmiger excrementigallinarum</name>
    <dbReference type="NCBI Taxonomy" id="2838609"/>
    <lineage>
        <taxon>Bacteria</taxon>
        <taxon>Bacillati</taxon>
        <taxon>Bacillota</taxon>
        <taxon>Clostridia</taxon>
        <taxon>Eubacteriales</taxon>
        <taxon>Gemmiger</taxon>
    </lineage>
</organism>
<dbReference type="Pfam" id="PF00753">
    <property type="entry name" value="Lactamase_B"/>
    <property type="match status" value="1"/>
</dbReference>
<dbReference type="PANTHER" id="PTHR30619:SF1">
    <property type="entry name" value="RECOMBINATION PROTEIN 2"/>
    <property type="match status" value="1"/>
</dbReference>
<dbReference type="InterPro" id="IPR036866">
    <property type="entry name" value="RibonucZ/Hydroxyglut_hydro"/>
</dbReference>
<reference evidence="2" key="2">
    <citation type="submission" date="2021-04" db="EMBL/GenBank/DDBJ databases">
        <authorList>
            <person name="Gilroy R."/>
        </authorList>
    </citation>
    <scope>NUCLEOTIDE SEQUENCE</scope>
    <source>
        <strain evidence="2">ChiSxjej1B13-11774</strain>
    </source>
</reference>
<dbReference type="AlphaFoldDB" id="A0A9D2ENP7"/>
<protein>
    <submittedName>
        <fullName evidence="2">MBL fold metallo-hydrolase</fullName>
    </submittedName>
</protein>
<gene>
    <name evidence="2" type="ORF">H9811_00970</name>
</gene>
<dbReference type="Proteomes" id="UP000824048">
    <property type="component" value="Unassembled WGS sequence"/>
</dbReference>
<dbReference type="SMART" id="SM00849">
    <property type="entry name" value="Lactamase_B"/>
    <property type="match status" value="1"/>
</dbReference>
<dbReference type="EMBL" id="DXBP01000003">
    <property type="protein sequence ID" value="HIZ41113.1"/>
    <property type="molecule type" value="Genomic_DNA"/>
</dbReference>
<evidence type="ECO:0000313" key="2">
    <source>
        <dbReference type="EMBL" id="HIZ41113.1"/>
    </source>
</evidence>
<dbReference type="InterPro" id="IPR035681">
    <property type="entry name" value="ComA-like_MBL"/>
</dbReference>
<dbReference type="InterPro" id="IPR052159">
    <property type="entry name" value="Competence_DNA_uptake"/>
</dbReference>
<proteinExistence type="predicted"/>
<dbReference type="SUPFAM" id="SSF56281">
    <property type="entry name" value="Metallo-hydrolase/oxidoreductase"/>
    <property type="match status" value="1"/>
</dbReference>
<evidence type="ECO:0000313" key="3">
    <source>
        <dbReference type="Proteomes" id="UP000824048"/>
    </source>
</evidence>
<accession>A0A9D2ENP7</accession>
<dbReference type="PANTHER" id="PTHR30619">
    <property type="entry name" value="DNA INTERNALIZATION/COMPETENCE PROTEIN COMEC/REC2"/>
    <property type="match status" value="1"/>
</dbReference>
<dbReference type="Gene3D" id="3.60.15.10">
    <property type="entry name" value="Ribonuclease Z/Hydroxyacylglutathione hydrolase-like"/>
    <property type="match status" value="1"/>
</dbReference>
<evidence type="ECO:0000259" key="1">
    <source>
        <dbReference type="SMART" id="SM00849"/>
    </source>
</evidence>
<feature type="domain" description="Metallo-beta-lactamase" evidence="1">
    <location>
        <begin position="85"/>
        <end position="285"/>
    </location>
</feature>
<reference evidence="2" key="1">
    <citation type="journal article" date="2021" name="PeerJ">
        <title>Extensive microbial diversity within the chicken gut microbiome revealed by metagenomics and culture.</title>
        <authorList>
            <person name="Gilroy R."/>
            <person name="Ravi A."/>
            <person name="Getino M."/>
            <person name="Pursley I."/>
            <person name="Horton D.L."/>
            <person name="Alikhan N.F."/>
            <person name="Baker D."/>
            <person name="Gharbi K."/>
            <person name="Hall N."/>
            <person name="Watson M."/>
            <person name="Adriaenssens E.M."/>
            <person name="Foster-Nyarko E."/>
            <person name="Jarju S."/>
            <person name="Secka A."/>
            <person name="Antonio M."/>
            <person name="Oren A."/>
            <person name="Chaudhuri R.R."/>
            <person name="La Ragione R."/>
            <person name="Hildebrand F."/>
            <person name="Pallen M.J."/>
        </authorList>
    </citation>
    <scope>NUCLEOTIDE SEQUENCE</scope>
    <source>
        <strain evidence="2">ChiSxjej1B13-11774</strain>
    </source>
</reference>
<dbReference type="InterPro" id="IPR001279">
    <property type="entry name" value="Metallo-B-lactamas"/>
</dbReference>
<sequence length="338" mass="35909">MGSTRKRKRRRRRSWRAGAGLRRTIAIVAALLLAAFAFVIECHGGQGGIPTWSELYTTLGVPTDGPDAQLLADSRTTVSVLDVGQGDAVLIGQDGQYCLVDTGTSESQDALVRSLRQANVTELDYLILTHPHADHTGGALAILENLQVEELLLPVWITEDGTDPWPRGLLEQAAADGTIVTEVEEGERYALGSGTVNILQGGSAWMENADDANNGSLCLLFEAGTFRYLATGDAEEASEQALVDRYGTGLASVLYKAGHHGSSTSSGETLLSVVRPQAAAISCGVDNEYGHPNAAALRRLTDIGAEIYRTDTMGTVTFTYENGVLSAVTSREELDAAA</sequence>
<name>A0A9D2ENP7_9FIRM</name>